<evidence type="ECO:0000256" key="5">
    <source>
        <dbReference type="ARBA" id="ARBA00022842"/>
    </source>
</evidence>
<dbReference type="SUPFAM" id="SSF52490">
    <property type="entry name" value="Tubulin nucleotide-binding domain-like"/>
    <property type="match status" value="1"/>
</dbReference>
<evidence type="ECO:0000256" key="6">
    <source>
        <dbReference type="ARBA" id="ARBA00023134"/>
    </source>
</evidence>
<protein>
    <submittedName>
        <fullName evidence="10">Alpha-tubulin</fullName>
    </submittedName>
</protein>
<comment type="similarity">
    <text evidence="1">Belongs to the tubulin family.</text>
</comment>
<keyword evidence="11" id="KW-1185">Reference proteome</keyword>
<dbReference type="Proteomes" id="UP000245207">
    <property type="component" value="Unassembled WGS sequence"/>
</dbReference>
<dbReference type="GO" id="GO:0005525">
    <property type="term" value="F:GTP binding"/>
    <property type="evidence" value="ECO:0007669"/>
    <property type="project" value="UniProtKB-KW"/>
</dbReference>
<evidence type="ECO:0000256" key="3">
    <source>
        <dbReference type="ARBA" id="ARBA00022741"/>
    </source>
</evidence>
<dbReference type="EMBL" id="PKPP01006085">
    <property type="protein sequence ID" value="PWA57713.1"/>
    <property type="molecule type" value="Genomic_DNA"/>
</dbReference>
<feature type="domain" description="Tubulin/FtsZ GTPase" evidence="9">
    <location>
        <begin position="5"/>
        <end position="127"/>
    </location>
</feature>
<dbReference type="GO" id="GO:0005200">
    <property type="term" value="F:structural constituent of cytoskeleton"/>
    <property type="evidence" value="ECO:0007669"/>
    <property type="project" value="InterPro"/>
</dbReference>
<evidence type="ECO:0000256" key="4">
    <source>
        <dbReference type="ARBA" id="ARBA00022801"/>
    </source>
</evidence>
<dbReference type="SMART" id="SM00864">
    <property type="entry name" value="Tubulin"/>
    <property type="match status" value="1"/>
</dbReference>
<evidence type="ECO:0000256" key="2">
    <source>
        <dbReference type="ARBA" id="ARBA00022701"/>
    </source>
</evidence>
<dbReference type="InterPro" id="IPR000217">
    <property type="entry name" value="Tubulin"/>
</dbReference>
<dbReference type="InterPro" id="IPR003008">
    <property type="entry name" value="Tubulin_FtsZ_GTPase"/>
</dbReference>
<evidence type="ECO:0000313" key="11">
    <source>
        <dbReference type="Proteomes" id="UP000245207"/>
    </source>
</evidence>
<name>A0A2U1M8X9_ARTAN</name>
<dbReference type="Gene3D" id="3.40.50.1440">
    <property type="entry name" value="Tubulin/FtsZ, GTPase domain"/>
    <property type="match status" value="1"/>
</dbReference>
<dbReference type="OrthoDB" id="1662883at2759"/>
<dbReference type="STRING" id="35608.A0A2U1M8X9"/>
<gene>
    <name evidence="10" type="ORF">CTI12_AA288770</name>
</gene>
<dbReference type="GO" id="GO:0016787">
    <property type="term" value="F:hydrolase activity"/>
    <property type="evidence" value="ECO:0007669"/>
    <property type="project" value="UniProtKB-KW"/>
</dbReference>
<keyword evidence="4" id="KW-0378">Hydrolase</keyword>
<keyword evidence="2" id="KW-0493">Microtubule</keyword>
<dbReference type="Pfam" id="PF00091">
    <property type="entry name" value="Tubulin"/>
    <property type="match status" value="1"/>
</dbReference>
<dbReference type="PRINTS" id="PR01162">
    <property type="entry name" value="ALPHATUBULIN"/>
</dbReference>
<dbReference type="PRINTS" id="PR01161">
    <property type="entry name" value="TUBULIN"/>
</dbReference>
<proteinExistence type="inferred from homology"/>
<dbReference type="GO" id="GO:0005874">
    <property type="term" value="C:microtubule"/>
    <property type="evidence" value="ECO:0007669"/>
    <property type="project" value="UniProtKB-KW"/>
</dbReference>
<reference evidence="10 11" key="1">
    <citation type="journal article" date="2018" name="Mol. Plant">
        <title>The genome of Artemisia annua provides insight into the evolution of Asteraceae family and artemisinin biosynthesis.</title>
        <authorList>
            <person name="Shen Q."/>
            <person name="Zhang L."/>
            <person name="Liao Z."/>
            <person name="Wang S."/>
            <person name="Yan T."/>
            <person name="Shi P."/>
            <person name="Liu M."/>
            <person name="Fu X."/>
            <person name="Pan Q."/>
            <person name="Wang Y."/>
            <person name="Lv Z."/>
            <person name="Lu X."/>
            <person name="Zhang F."/>
            <person name="Jiang W."/>
            <person name="Ma Y."/>
            <person name="Chen M."/>
            <person name="Hao X."/>
            <person name="Li L."/>
            <person name="Tang Y."/>
            <person name="Lv G."/>
            <person name="Zhou Y."/>
            <person name="Sun X."/>
            <person name="Brodelius P.E."/>
            <person name="Rose J.K.C."/>
            <person name="Tang K."/>
        </authorList>
    </citation>
    <scope>NUCLEOTIDE SEQUENCE [LARGE SCALE GENOMIC DNA]</scope>
    <source>
        <strain evidence="11">cv. Huhao1</strain>
        <tissue evidence="10">Leaf</tissue>
    </source>
</reference>
<evidence type="ECO:0000256" key="8">
    <source>
        <dbReference type="ARBA" id="ARBA00049117"/>
    </source>
</evidence>
<keyword evidence="6" id="KW-0342">GTP-binding</keyword>
<accession>A0A2U1M8X9</accession>
<dbReference type="InterPro" id="IPR002452">
    <property type="entry name" value="Alpha_tubulin"/>
</dbReference>
<dbReference type="PANTHER" id="PTHR11588">
    <property type="entry name" value="TUBULIN"/>
    <property type="match status" value="1"/>
</dbReference>
<keyword evidence="3" id="KW-0547">Nucleotide-binding</keyword>
<evidence type="ECO:0000256" key="1">
    <source>
        <dbReference type="ARBA" id="ARBA00009636"/>
    </source>
</evidence>
<dbReference type="AlphaFoldDB" id="A0A2U1M8X9"/>
<evidence type="ECO:0000259" key="9">
    <source>
        <dbReference type="SMART" id="SM00864"/>
    </source>
</evidence>
<keyword evidence="5" id="KW-0460">Magnesium</keyword>
<comment type="function">
    <text evidence="7">Tubulin is the major constituent of microtubules, a cylinder consisting of laterally associated linear protofilaments composed of alpha- and beta-tubulin heterodimers. Microtubules grow by the addition of GTP-tubulin dimers to the microtubule end, where a stabilizing cap forms. Below the cap, tubulin dimers are in GDP-bound state, owing to GTPase activity of alpha-tubulin.</text>
</comment>
<evidence type="ECO:0000256" key="7">
    <source>
        <dbReference type="ARBA" id="ARBA00034296"/>
    </source>
</evidence>
<dbReference type="GO" id="GO:0007017">
    <property type="term" value="P:microtubule-based process"/>
    <property type="evidence" value="ECO:0007669"/>
    <property type="project" value="InterPro"/>
</dbReference>
<comment type="catalytic activity">
    <reaction evidence="8">
        <text>GTP + H2O = GDP + phosphate + H(+)</text>
        <dbReference type="Rhea" id="RHEA:19669"/>
        <dbReference type="ChEBI" id="CHEBI:15377"/>
        <dbReference type="ChEBI" id="CHEBI:15378"/>
        <dbReference type="ChEBI" id="CHEBI:37565"/>
        <dbReference type="ChEBI" id="CHEBI:43474"/>
        <dbReference type="ChEBI" id="CHEBI:58189"/>
    </reaction>
    <physiologicalReaction direction="left-to-right" evidence="8">
        <dbReference type="Rhea" id="RHEA:19670"/>
    </physiologicalReaction>
</comment>
<organism evidence="10 11">
    <name type="scientific">Artemisia annua</name>
    <name type="common">Sweet wormwood</name>
    <dbReference type="NCBI Taxonomy" id="35608"/>
    <lineage>
        <taxon>Eukaryota</taxon>
        <taxon>Viridiplantae</taxon>
        <taxon>Streptophyta</taxon>
        <taxon>Embryophyta</taxon>
        <taxon>Tracheophyta</taxon>
        <taxon>Spermatophyta</taxon>
        <taxon>Magnoliopsida</taxon>
        <taxon>eudicotyledons</taxon>
        <taxon>Gunneridae</taxon>
        <taxon>Pentapetalae</taxon>
        <taxon>asterids</taxon>
        <taxon>campanulids</taxon>
        <taxon>Asterales</taxon>
        <taxon>Asteraceae</taxon>
        <taxon>Asteroideae</taxon>
        <taxon>Anthemideae</taxon>
        <taxon>Artemisiinae</taxon>
        <taxon>Artemisia</taxon>
    </lineage>
</organism>
<dbReference type="InterPro" id="IPR036525">
    <property type="entry name" value="Tubulin/FtsZ_GTPase_sf"/>
</dbReference>
<evidence type="ECO:0000313" key="10">
    <source>
        <dbReference type="EMBL" id="PWA57713.1"/>
    </source>
</evidence>
<sequence length="129" mass="14358">MALEQITEEYEKMQEEDPILSFSVEQGYKCITGVLAGSGLGSLLLERLSIDYGKKSKLGFTVHPSPQVSTSVIEPYNNVLSTHSLLEHTDVAILLDNEAIYDICRHSLDIEHPTYSNLNSLLVSRSSHH</sequence>
<comment type="caution">
    <text evidence="10">The sequence shown here is derived from an EMBL/GenBank/DDBJ whole genome shotgun (WGS) entry which is preliminary data.</text>
</comment>